<name>A0ACB8YUU2_CICIN</name>
<reference evidence="1 2" key="2">
    <citation type="journal article" date="2022" name="Mol. Ecol. Resour.">
        <title>The genomes of chicory, endive, great burdock and yacon provide insights into Asteraceae paleo-polyploidization history and plant inulin production.</title>
        <authorList>
            <person name="Fan W."/>
            <person name="Wang S."/>
            <person name="Wang H."/>
            <person name="Wang A."/>
            <person name="Jiang F."/>
            <person name="Liu H."/>
            <person name="Zhao H."/>
            <person name="Xu D."/>
            <person name="Zhang Y."/>
        </authorList>
    </citation>
    <scope>NUCLEOTIDE SEQUENCE [LARGE SCALE GENOMIC DNA]</scope>
    <source>
        <strain evidence="2">cv. Punajuju</strain>
        <tissue evidence="1">Leaves</tissue>
    </source>
</reference>
<dbReference type="EMBL" id="CM042017">
    <property type="protein sequence ID" value="KAI3688886.1"/>
    <property type="molecule type" value="Genomic_DNA"/>
</dbReference>
<dbReference type="Proteomes" id="UP001055811">
    <property type="component" value="Linkage Group LG09"/>
</dbReference>
<sequence length="860" mass="96816">MESLSRPFHSRKLSNASTFSAKNHYDGFFSGHRHNYAGASPINIQDYREIFGSSPAASSIPVLDLSTLAQPSDALNSNFRSSKPDYSKIFGRFRDEDVAVSYEELFGRDKARTPSSTKSTSQDSDNLSRQSSDALKQFNMSYSKISQKSKDGIDGTRHVTQLHAIPGFTCFIDETETVPPLMEAKNRESSPVHGGLDSSKRSKHHPGDFKVHPSTVSSPSPSEKAHGAFPPDYLNEEVDVNSAASALKKAIEKAQESIRIAKESVGRKKKGLRSFSGKSSKGSLKVEGRMEDVNTGEEHKCKDEVKSVFDASSQVFHDVGRNRKYSMDSEKLFVAKKFIDEIHGKFSESTKECSILKENTQVRGETVEVDVSKESKENKDDVRVSNTNAHELVKELNELNLSQKVEDEKEIHQEEVLEEEIIENADTHRKNSDVDDESDKFYKVCEIKTEGSAQTCDNSIQESKESEQDCEDNLEESEVSLQDDCEMNQEDNYRHETKEESLDNFCDQEPDEILSGDDNVSEESDKNVETFQETDTGFAQNGTEDNDVQSESSFSEEEEDDDEESKIQVPHEEIPEIASTNDHEEPVNEKEKAMEVNEEMKTSPQRETGPSKVAGKEHQRSSNEVSDREREREKDRLAVDRAIREARERARERAERAAVEKATEEIRQRMMADAREKAAKASAQSKLRAERAAVERATSEARQRALEKAMSQKSGPTSESALRSKAKLEKHNRIMERAAKALAEKEKRDLLAQKELAERNRLAENLDADIKRWSSGKEGNLRALLSTLQYILGGESGWQPVTLTEIVATSAVKKAYRKATLCVHPDKLQQRGASIQHKYICEKVFDLLKAAWNKFNSEEK</sequence>
<evidence type="ECO:0000313" key="2">
    <source>
        <dbReference type="Proteomes" id="UP001055811"/>
    </source>
</evidence>
<keyword evidence="2" id="KW-1185">Reference proteome</keyword>
<proteinExistence type="predicted"/>
<comment type="caution">
    <text evidence="1">The sequence shown here is derived from an EMBL/GenBank/DDBJ whole genome shotgun (WGS) entry which is preliminary data.</text>
</comment>
<evidence type="ECO:0000313" key="1">
    <source>
        <dbReference type="EMBL" id="KAI3688886.1"/>
    </source>
</evidence>
<reference evidence="2" key="1">
    <citation type="journal article" date="2022" name="Mol. Ecol. Resour.">
        <title>The genomes of chicory, endive, great burdock and yacon provide insights into Asteraceae palaeo-polyploidization history and plant inulin production.</title>
        <authorList>
            <person name="Fan W."/>
            <person name="Wang S."/>
            <person name="Wang H."/>
            <person name="Wang A."/>
            <person name="Jiang F."/>
            <person name="Liu H."/>
            <person name="Zhao H."/>
            <person name="Xu D."/>
            <person name="Zhang Y."/>
        </authorList>
    </citation>
    <scope>NUCLEOTIDE SEQUENCE [LARGE SCALE GENOMIC DNA]</scope>
    <source>
        <strain evidence="2">cv. Punajuju</strain>
    </source>
</reference>
<gene>
    <name evidence="1" type="ORF">L2E82_46803</name>
</gene>
<accession>A0ACB8YUU2</accession>
<protein>
    <submittedName>
        <fullName evidence="1">Uncharacterized protein</fullName>
    </submittedName>
</protein>
<organism evidence="1 2">
    <name type="scientific">Cichorium intybus</name>
    <name type="common">Chicory</name>
    <dbReference type="NCBI Taxonomy" id="13427"/>
    <lineage>
        <taxon>Eukaryota</taxon>
        <taxon>Viridiplantae</taxon>
        <taxon>Streptophyta</taxon>
        <taxon>Embryophyta</taxon>
        <taxon>Tracheophyta</taxon>
        <taxon>Spermatophyta</taxon>
        <taxon>Magnoliopsida</taxon>
        <taxon>eudicotyledons</taxon>
        <taxon>Gunneridae</taxon>
        <taxon>Pentapetalae</taxon>
        <taxon>asterids</taxon>
        <taxon>campanulids</taxon>
        <taxon>Asterales</taxon>
        <taxon>Asteraceae</taxon>
        <taxon>Cichorioideae</taxon>
        <taxon>Cichorieae</taxon>
        <taxon>Cichoriinae</taxon>
        <taxon>Cichorium</taxon>
    </lineage>
</organism>